<evidence type="ECO:0000313" key="4">
    <source>
        <dbReference type="RefSeq" id="XP_017324642.2"/>
    </source>
</evidence>
<protein>
    <submittedName>
        <fullName evidence="4 5">Uncharacterized protein cracdla</fullName>
    </submittedName>
</protein>
<reference evidence="4 5" key="2">
    <citation type="submission" date="2025-04" db="UniProtKB">
        <authorList>
            <consortium name="RefSeq"/>
        </authorList>
    </citation>
    <scope>IDENTIFICATION</scope>
    <source>
        <tissue evidence="4 5">Blood</tissue>
    </source>
</reference>
<organism evidence="3 5">
    <name type="scientific">Ictalurus punctatus</name>
    <name type="common">Channel catfish</name>
    <name type="synonym">Silurus punctatus</name>
    <dbReference type="NCBI Taxonomy" id="7998"/>
    <lineage>
        <taxon>Eukaryota</taxon>
        <taxon>Metazoa</taxon>
        <taxon>Chordata</taxon>
        <taxon>Craniata</taxon>
        <taxon>Vertebrata</taxon>
        <taxon>Euteleostomi</taxon>
        <taxon>Actinopterygii</taxon>
        <taxon>Neopterygii</taxon>
        <taxon>Teleostei</taxon>
        <taxon>Ostariophysi</taxon>
        <taxon>Siluriformes</taxon>
        <taxon>Ictaluridae</taxon>
        <taxon>Ictalurus</taxon>
    </lineage>
</organism>
<feature type="domain" description="DUF4592" evidence="2">
    <location>
        <begin position="112"/>
        <end position="178"/>
    </location>
</feature>
<feature type="region of interest" description="Disordered" evidence="1">
    <location>
        <begin position="418"/>
        <end position="471"/>
    </location>
</feature>
<feature type="compositionally biased region" description="Polar residues" evidence="1">
    <location>
        <begin position="377"/>
        <end position="392"/>
    </location>
</feature>
<feature type="region of interest" description="Disordered" evidence="1">
    <location>
        <begin position="907"/>
        <end position="929"/>
    </location>
</feature>
<feature type="compositionally biased region" description="Basic residues" evidence="1">
    <location>
        <begin position="167"/>
        <end position="181"/>
    </location>
</feature>
<dbReference type="STRING" id="7998.ENSIPUP00000006323"/>
<feature type="region of interest" description="Disordered" evidence="1">
    <location>
        <begin position="377"/>
        <end position="400"/>
    </location>
</feature>
<feature type="compositionally biased region" description="Polar residues" evidence="1">
    <location>
        <begin position="594"/>
        <end position="607"/>
    </location>
</feature>
<proteinExistence type="predicted"/>
<keyword evidence="3" id="KW-1185">Reference proteome</keyword>
<feature type="region of interest" description="Disordered" evidence="1">
    <location>
        <begin position="594"/>
        <end position="617"/>
    </location>
</feature>
<name>A0A2D0R1Y1_ICTPU</name>
<dbReference type="InterPro" id="IPR026713">
    <property type="entry name" value="CRACD-like"/>
</dbReference>
<gene>
    <name evidence="4 5 6" type="primary">cracdla</name>
</gene>
<evidence type="ECO:0000313" key="6">
    <source>
        <dbReference type="RefSeq" id="XP_017324645.2"/>
    </source>
</evidence>
<feature type="region of interest" description="Disordered" evidence="1">
    <location>
        <begin position="830"/>
        <end position="849"/>
    </location>
</feature>
<accession>A0A2D0R1Y1</accession>
<dbReference type="CTD" id="101883152"/>
<feature type="region of interest" description="Disordered" evidence="1">
    <location>
        <begin position="295"/>
        <end position="331"/>
    </location>
</feature>
<evidence type="ECO:0000313" key="5">
    <source>
        <dbReference type="RefSeq" id="XP_017324643.2"/>
    </source>
</evidence>
<sequence length="1071" mass="117606">MKKKGNVGVMRQSKSATDITPGILDLKDDFRCFQSRLGTRSLSHDSIFLLEQRQSDPEPPRVLSQENVHGKIQALQMKLQTQKMHLGPPPLVLTIKQIEDPSEVLTLSKNLPHKSHLKSASQGVLPHPISPALLPFYSSAPSPGVDFSTLPQFIPCLDNSAARHRMSIKPRNQRASTKSRRMPTSVSLTHSIQDGSRPCSESMIILERSLTESKEEDGIAVTKEMTHVRSYSSQIIRPGKGLIAPPIKSPCLTLPLKLPVGVDDDDDHRLAMSQCKEKVVPTVCMTADVGTRRIPKSAEEMAAKRPSSAGHTSRKGSGDHKESLYSSKPKGVEGSAVSIVSSVYTPCLILLGTEQSHPKSDKDFNTVTTHFKRNALTQVQDTKQEHNLQSQPLKPLSMHKNTSRLDNKFEGRNIHQISSMPISSEDGCLQESTTQQRSRSFYISSDKSHERQRTGSFTGRMEQPGGEREHVFPLTTPSSTLKTQDLHKNAQVRASGKDPLQTGVTSIPAVSSKPRELTASVSAGQERVDSPANKNRDVVVETQQIAKEVDEANKEKMNMVSKEQKEERSAPEVKLHTISTSEFNVKQHNPEVRSLSTPWMPESTTPSAVGPNDSKAGPLREPCTVLRSPPLYNTELFISSESPVFSSIRPQSARRDQEKARLIRFPDLQGSAQLPGSPINTTVSSPVCGIEKSPLQTCEKESRDASTELSWMTMAREKTRSLQQLFTNTLNDLAGLQTAARPAASPLTQISSQPSAGPIRPIHQISSSQPSVSPLETQLPTVHASVRATQPTQPPTMKTSISPAQPSIDQSGAVDFSFKRILSPTSQVQPTHLSARPGQMSTHSASKPGQLTGIYIPPTQFNPQMIHAPQQQLYQLSIHQAHPIQQSLPQSVPKPEASQSLRLSLSPKLTPHQPAHQSPSPISQHRPLGESLSSLPLRKMDWTSLPQGKGPTESQAQYAGGLGSKALLVEQWHHQKPDAVKVVDQKATPDSRTYQPLDEFLTISSHGKFTELATSPGPMRLEREAKCQKKTLPPPSPSSSSLLQSNNDSRQPTWMELAKRKSMAWSDKTMD</sequence>
<dbReference type="OrthoDB" id="9944945at2759"/>
<dbReference type="Pfam" id="PF15262">
    <property type="entry name" value="DUF4592"/>
    <property type="match status" value="1"/>
</dbReference>
<dbReference type="RefSeq" id="XP_017324645.2">
    <property type="nucleotide sequence ID" value="XM_017469156.3"/>
</dbReference>
<feature type="region of interest" description="Disordered" evidence="1">
    <location>
        <begin position="1026"/>
        <end position="1071"/>
    </location>
</feature>
<feature type="compositionally biased region" description="Polar residues" evidence="1">
    <location>
        <begin position="764"/>
        <end position="780"/>
    </location>
</feature>
<evidence type="ECO:0000256" key="1">
    <source>
        <dbReference type="SAM" id="MobiDB-lite"/>
    </source>
</evidence>
<dbReference type="PANTHER" id="PTHR47743:SF1">
    <property type="entry name" value="CRACD-LIKE PROTEIN"/>
    <property type="match status" value="1"/>
</dbReference>
<dbReference type="InterPro" id="IPR028030">
    <property type="entry name" value="DUF4592"/>
</dbReference>
<dbReference type="GeneID" id="108266129"/>
<dbReference type="AlphaFoldDB" id="A0A2D0R1Y1"/>
<evidence type="ECO:0000313" key="3">
    <source>
        <dbReference type="Proteomes" id="UP000221080"/>
    </source>
</evidence>
<reference evidence="3" key="1">
    <citation type="journal article" date="2016" name="Nat. Commun.">
        <title>The channel catfish genome sequence provides insights into the evolution of scale formation in teleosts.</title>
        <authorList>
            <person name="Liu Z."/>
            <person name="Liu S."/>
            <person name="Yao J."/>
            <person name="Bao L."/>
            <person name="Zhang J."/>
            <person name="Li Y."/>
            <person name="Jiang C."/>
            <person name="Sun L."/>
            <person name="Wang R."/>
            <person name="Zhang Y."/>
            <person name="Zhou T."/>
            <person name="Zeng Q."/>
            <person name="Fu Q."/>
            <person name="Gao S."/>
            <person name="Li N."/>
            <person name="Koren S."/>
            <person name="Jiang Y."/>
            <person name="Zimin A."/>
            <person name="Xu P."/>
            <person name="Phillippy A.M."/>
            <person name="Geng X."/>
            <person name="Song L."/>
            <person name="Sun F."/>
            <person name="Li C."/>
            <person name="Wang X."/>
            <person name="Chen A."/>
            <person name="Jin Y."/>
            <person name="Yuan Z."/>
            <person name="Yang Y."/>
            <person name="Tan S."/>
            <person name="Peatman E."/>
            <person name="Lu J."/>
            <person name="Qin Z."/>
            <person name="Dunham R."/>
            <person name="Li Z."/>
            <person name="Sonstegard T."/>
            <person name="Feng J."/>
            <person name="Danzmann R.G."/>
            <person name="Schroeder S."/>
            <person name="Scheffler B."/>
            <person name="Duke M.V."/>
            <person name="Ballard L."/>
            <person name="Kucuktas H."/>
            <person name="Kaltenboeck L."/>
            <person name="Liu H."/>
            <person name="Armbruster J."/>
            <person name="Xie Y."/>
            <person name="Kirby M.L."/>
            <person name="Tian Y."/>
            <person name="Flanagan M.E."/>
            <person name="Mu W."/>
            <person name="Waldbieser G.C."/>
        </authorList>
    </citation>
    <scope>NUCLEOTIDE SEQUENCE [LARGE SCALE GENOMIC DNA]</scope>
    <source>
        <strain evidence="3">SDA103</strain>
    </source>
</reference>
<feature type="region of interest" description="Disordered" evidence="1">
    <location>
        <begin position="167"/>
        <end position="196"/>
    </location>
</feature>
<dbReference type="KEGG" id="ipu:108266129"/>
<feature type="compositionally biased region" description="Polar residues" evidence="1">
    <location>
        <begin position="182"/>
        <end position="194"/>
    </location>
</feature>
<feature type="compositionally biased region" description="Polar residues" evidence="1">
    <location>
        <begin position="746"/>
        <end position="755"/>
    </location>
</feature>
<dbReference type="PANTHER" id="PTHR47743">
    <property type="entry name" value="KIAA1210 / KIAA1211 FAMILY MEMBER"/>
    <property type="match status" value="1"/>
</dbReference>
<feature type="compositionally biased region" description="Polar residues" evidence="1">
    <location>
        <begin position="839"/>
        <end position="849"/>
    </location>
</feature>
<feature type="compositionally biased region" description="Polar residues" evidence="1">
    <location>
        <begin position="430"/>
        <end position="445"/>
    </location>
</feature>
<feature type="region of interest" description="Disordered" evidence="1">
    <location>
        <begin position="492"/>
        <end position="534"/>
    </location>
</feature>
<dbReference type="RefSeq" id="XP_017324643.2">
    <property type="nucleotide sequence ID" value="XM_017469154.3"/>
</dbReference>
<evidence type="ECO:0000259" key="2">
    <source>
        <dbReference type="Pfam" id="PF15262"/>
    </source>
</evidence>
<dbReference type="Proteomes" id="UP000221080">
    <property type="component" value="Chromosome 6"/>
</dbReference>
<feature type="region of interest" description="Disordered" evidence="1">
    <location>
        <begin position="744"/>
        <end position="807"/>
    </location>
</feature>
<feature type="compositionally biased region" description="Polar residues" evidence="1">
    <location>
        <begin position="787"/>
        <end position="807"/>
    </location>
</feature>
<dbReference type="RefSeq" id="XP_017324642.2">
    <property type="nucleotide sequence ID" value="XM_017469153.3"/>
</dbReference>